<comment type="caution">
    <text evidence="1">The sequence shown here is derived from an EMBL/GenBank/DDBJ whole genome shotgun (WGS) entry which is preliminary data.</text>
</comment>
<reference evidence="1" key="1">
    <citation type="journal article" date="2021" name="G3 (Bethesda)">
        <title>Genome and transcriptome analysis of the beet armyworm Spodoptera exigua reveals targets for pest control. .</title>
        <authorList>
            <person name="Simon S."/>
            <person name="Breeschoten T."/>
            <person name="Jansen H.J."/>
            <person name="Dirks R.P."/>
            <person name="Schranz M.E."/>
            <person name="Ros V.I.D."/>
        </authorList>
    </citation>
    <scope>NUCLEOTIDE SEQUENCE</scope>
    <source>
        <strain evidence="1">TB_SE_WUR_2020</strain>
    </source>
</reference>
<proteinExistence type="predicted"/>
<dbReference type="Pfam" id="PF02958">
    <property type="entry name" value="EcKL"/>
    <property type="match status" value="1"/>
</dbReference>
<name>A0A922MMB2_SPOEX</name>
<gene>
    <name evidence="1" type="ORF">HF086_003591</name>
</gene>
<dbReference type="EMBL" id="JACEFF010000357">
    <property type="protein sequence ID" value="KAH9639060.1"/>
    <property type="molecule type" value="Genomic_DNA"/>
</dbReference>
<accession>A0A922MMB2</accession>
<dbReference type="InterPro" id="IPR011009">
    <property type="entry name" value="Kinase-like_dom_sf"/>
</dbReference>
<dbReference type="SUPFAM" id="SSF56112">
    <property type="entry name" value="Protein kinase-like (PK-like)"/>
    <property type="match status" value="1"/>
</dbReference>
<evidence type="ECO:0000313" key="2">
    <source>
        <dbReference type="Proteomes" id="UP000814243"/>
    </source>
</evidence>
<dbReference type="Proteomes" id="UP000814243">
    <property type="component" value="Unassembled WGS sequence"/>
</dbReference>
<dbReference type="PANTHER" id="PTHR11012">
    <property type="entry name" value="PROTEIN KINASE-LIKE DOMAIN-CONTAINING"/>
    <property type="match status" value="1"/>
</dbReference>
<dbReference type="InterPro" id="IPR004119">
    <property type="entry name" value="EcKL"/>
</dbReference>
<dbReference type="PANTHER" id="PTHR11012:SF30">
    <property type="entry name" value="PROTEIN KINASE-LIKE DOMAIN-CONTAINING"/>
    <property type="match status" value="1"/>
</dbReference>
<sequence length="253" mass="29407">MADVEHSLREYLNKIAREHNYVNPEITIEEISSGGANYTSKLFTAVVRQAGKEDLHLFAKVAVICESMRNCLPDIYKTENYAYTKLKKKYETLEQESGVLEEGKLIFCKFYGFNPSLNRETLVLENLLPQGYGPHDRFHSIDWPYAAAAIRELAKMHALSFAFAKRYPEEFEKTFSCLKGIWLTLPFDQVMPNRIEVAVKVLNPKHLEVFTKCLKRNQFSIMNLWKYGAFRVIIHGDYRGNNLLHRVRQETSM</sequence>
<protein>
    <recommendedName>
        <fullName evidence="3">CHK kinase-like domain-containing protein</fullName>
    </recommendedName>
</protein>
<dbReference type="AlphaFoldDB" id="A0A922MMB2"/>
<organism evidence="1 2">
    <name type="scientific">Spodoptera exigua</name>
    <name type="common">Beet armyworm</name>
    <name type="synonym">Noctua fulgens</name>
    <dbReference type="NCBI Taxonomy" id="7107"/>
    <lineage>
        <taxon>Eukaryota</taxon>
        <taxon>Metazoa</taxon>
        <taxon>Ecdysozoa</taxon>
        <taxon>Arthropoda</taxon>
        <taxon>Hexapoda</taxon>
        <taxon>Insecta</taxon>
        <taxon>Pterygota</taxon>
        <taxon>Neoptera</taxon>
        <taxon>Endopterygota</taxon>
        <taxon>Lepidoptera</taxon>
        <taxon>Glossata</taxon>
        <taxon>Ditrysia</taxon>
        <taxon>Noctuoidea</taxon>
        <taxon>Noctuidae</taxon>
        <taxon>Amphipyrinae</taxon>
        <taxon>Spodoptera</taxon>
    </lineage>
</organism>
<evidence type="ECO:0008006" key="3">
    <source>
        <dbReference type="Google" id="ProtNLM"/>
    </source>
</evidence>
<evidence type="ECO:0000313" key="1">
    <source>
        <dbReference type="EMBL" id="KAH9639060.1"/>
    </source>
</evidence>